<dbReference type="PANTHER" id="PTHR32438">
    <property type="entry name" value="4-ALPHA-GLUCANOTRANSFERASE DPE1, CHLOROPLASTIC/AMYLOPLASTIC"/>
    <property type="match status" value="1"/>
</dbReference>
<keyword evidence="6 10" id="KW-0808">Transferase</keyword>
<comment type="caution">
    <text evidence="12">The sequence shown here is derived from an EMBL/GenBank/DDBJ whole genome shotgun (WGS) entry which is preliminary data.</text>
</comment>
<evidence type="ECO:0000256" key="7">
    <source>
        <dbReference type="ARBA" id="ARBA00023277"/>
    </source>
</evidence>
<comment type="similarity">
    <text evidence="2 10">Belongs to the disproportionating enzyme family.</text>
</comment>
<comment type="catalytic activity">
    <reaction evidence="1 10">
        <text>Transfers a segment of a (1-&gt;4)-alpha-D-glucan to a new position in an acceptor, which may be glucose or a (1-&gt;4)-alpha-D-glucan.</text>
        <dbReference type="EC" id="2.4.1.25"/>
    </reaction>
</comment>
<protein>
    <recommendedName>
        <fullName evidence="4 10">4-alpha-glucanotransferase</fullName>
        <ecNumber evidence="3 10">2.4.1.25</ecNumber>
    </recommendedName>
    <alternativeName>
        <fullName evidence="8 10">Amylomaltase</fullName>
    </alternativeName>
    <alternativeName>
        <fullName evidence="9 10">Disproportionating enzyme</fullName>
    </alternativeName>
</protein>
<evidence type="ECO:0000259" key="11">
    <source>
        <dbReference type="Pfam" id="PF21226"/>
    </source>
</evidence>
<evidence type="ECO:0000256" key="8">
    <source>
        <dbReference type="ARBA" id="ARBA00031423"/>
    </source>
</evidence>
<evidence type="ECO:0000313" key="12">
    <source>
        <dbReference type="EMBL" id="NMG03629.1"/>
    </source>
</evidence>
<dbReference type="InterPro" id="IPR017853">
    <property type="entry name" value="GH"/>
</dbReference>
<dbReference type="InterPro" id="IPR048458">
    <property type="entry name" value="MalQ_N"/>
</dbReference>
<evidence type="ECO:0000256" key="5">
    <source>
        <dbReference type="ARBA" id="ARBA00022676"/>
    </source>
</evidence>
<keyword evidence="5 10" id="KW-0328">Glycosyltransferase</keyword>
<evidence type="ECO:0000313" key="13">
    <source>
        <dbReference type="Proteomes" id="UP000599523"/>
    </source>
</evidence>
<dbReference type="EMBL" id="WTVM01000065">
    <property type="protein sequence ID" value="NMG03629.1"/>
    <property type="molecule type" value="Genomic_DNA"/>
</dbReference>
<evidence type="ECO:0000256" key="4">
    <source>
        <dbReference type="ARBA" id="ARBA00020295"/>
    </source>
</evidence>
<dbReference type="AlphaFoldDB" id="A0A972FBF0"/>
<sequence length="750" mass="83134">MSDDRSGDPLPEANEALEKLAAWCGIEAAHFDIWGRLHQVSDATRRALLVSMGVAVDSDAALPGELARFERASWMRMLPPVQVVREAPSAPIDVLLTHPDAGAEQALEWVLRLETGDIRVQGFQPNDLEVVEQRSTDGEPHTRRRLTLDQPLPLGYHRLVIRQPEMPGGVLAEMHLIVVPTSCHRPHILQTGGREWGLSAQLYALRSRANWGIGDFGDLVRLIDFCAEQGGGLIGLNPLHALFPAHPDEASPYGPSSRSFLNVMYLDVEAVAEFAECAAVRDQVNDDGFRDRLRRLRERDRVDHAQVAAVKFAVLEQLYTHFRDQHLATGSERGRAYRSFLAEQGRALQMHALHDALQAHLAATDPGMWGWPVWPAEFRDPESAAVESFRRSHADRVDFHAWLQWLAHQQLNAASRHAQTRGLEIGLMTDLAIGASAVGSDVWVHREVHATAAGIGAPPDDFNPNGQNWGLAPMIPHRLREAGYSPFIDAVRASMREAGALRIDHVMGLQRVYWIPDGASPAEGAYVRYPVEDLLGIVALESVRNRCMVVGEDLGTVSEGFRETVRARGLLSYRLLYFEREADGEFAPPSHHPRESLVMVGTHDLPTLAGFWAGRDLDLRAELRLSGSPSALEVLRETRRRDRERLLAALQREDLASSAVIEAQRDCPVITAACAAAAHAYLARSPAMLMLIQTEDLLAQVDQVNVPATTAAQHPNWQRKLLLEIERWNENDIASGVLDAVRAERGRAVP</sequence>
<dbReference type="SUPFAM" id="SSF51445">
    <property type="entry name" value="(Trans)glycosidases"/>
    <property type="match status" value="1"/>
</dbReference>
<keyword evidence="13" id="KW-1185">Reference proteome</keyword>
<accession>A0A972FBF0</accession>
<organism evidence="12 13">
    <name type="scientific">Azoarcus taiwanensis</name>
    <dbReference type="NCBI Taxonomy" id="666964"/>
    <lineage>
        <taxon>Bacteria</taxon>
        <taxon>Pseudomonadati</taxon>
        <taxon>Pseudomonadota</taxon>
        <taxon>Betaproteobacteria</taxon>
        <taxon>Rhodocyclales</taxon>
        <taxon>Zoogloeaceae</taxon>
        <taxon>Azoarcus</taxon>
    </lineage>
</organism>
<evidence type="ECO:0000256" key="10">
    <source>
        <dbReference type="RuleBase" id="RU361207"/>
    </source>
</evidence>
<proteinExistence type="inferred from homology"/>
<gene>
    <name evidence="12" type="primary">malQ</name>
    <name evidence="12" type="ORF">GPA21_11680</name>
</gene>
<dbReference type="Pfam" id="PF21226">
    <property type="entry name" value="MalQ_N"/>
    <property type="match status" value="1"/>
</dbReference>
<dbReference type="InterPro" id="IPR003385">
    <property type="entry name" value="Glyco_hydro_77"/>
</dbReference>
<evidence type="ECO:0000256" key="2">
    <source>
        <dbReference type="ARBA" id="ARBA00005684"/>
    </source>
</evidence>
<evidence type="ECO:0000256" key="6">
    <source>
        <dbReference type="ARBA" id="ARBA00022679"/>
    </source>
</evidence>
<dbReference type="EC" id="2.4.1.25" evidence="3 10"/>
<dbReference type="Proteomes" id="UP000599523">
    <property type="component" value="Unassembled WGS sequence"/>
</dbReference>
<dbReference type="NCBIfam" id="TIGR00217">
    <property type="entry name" value="malQ"/>
    <property type="match status" value="1"/>
</dbReference>
<dbReference type="RefSeq" id="WP_168988342.1">
    <property type="nucleotide sequence ID" value="NZ_CAWPHM010000292.1"/>
</dbReference>
<dbReference type="PANTHER" id="PTHR32438:SF5">
    <property type="entry name" value="4-ALPHA-GLUCANOTRANSFERASE DPE1, CHLOROPLASTIC_AMYLOPLASTIC"/>
    <property type="match status" value="1"/>
</dbReference>
<dbReference type="Pfam" id="PF02446">
    <property type="entry name" value="Glyco_hydro_77"/>
    <property type="match status" value="1"/>
</dbReference>
<feature type="domain" description="MalQ N-terminal beta-sandwich" evidence="11">
    <location>
        <begin position="78"/>
        <end position="180"/>
    </location>
</feature>
<evidence type="ECO:0000256" key="3">
    <source>
        <dbReference type="ARBA" id="ARBA00012560"/>
    </source>
</evidence>
<dbReference type="GO" id="GO:0005975">
    <property type="term" value="P:carbohydrate metabolic process"/>
    <property type="evidence" value="ECO:0007669"/>
    <property type="project" value="InterPro"/>
</dbReference>
<dbReference type="Gene3D" id="3.20.20.80">
    <property type="entry name" value="Glycosidases"/>
    <property type="match status" value="1"/>
</dbReference>
<reference evidence="12" key="1">
    <citation type="submission" date="2019-12" db="EMBL/GenBank/DDBJ databases">
        <title>Comparative genomics gives insights into the taxonomy of the Azoarcus-Aromatoleum group and reveals separate origins of nif in the plant-associated Azoarcus and non-plant-associated Aromatoleum sub-groups.</title>
        <authorList>
            <person name="Lafos M."/>
            <person name="Maluk M."/>
            <person name="Batista M."/>
            <person name="Junghare M."/>
            <person name="Carmona M."/>
            <person name="Faoro H."/>
            <person name="Cruz L.M."/>
            <person name="Battistoni F."/>
            <person name="De Souza E."/>
            <person name="Pedrosa F."/>
            <person name="Chen W.-M."/>
            <person name="Poole P.S."/>
            <person name="Dixon R.A."/>
            <person name="James E.K."/>
        </authorList>
    </citation>
    <scope>NUCLEOTIDE SEQUENCE</scope>
    <source>
        <strain evidence="12">NSC3</strain>
    </source>
</reference>
<keyword evidence="7 10" id="KW-0119">Carbohydrate metabolism</keyword>
<evidence type="ECO:0000256" key="9">
    <source>
        <dbReference type="ARBA" id="ARBA00031501"/>
    </source>
</evidence>
<evidence type="ECO:0000256" key="1">
    <source>
        <dbReference type="ARBA" id="ARBA00000439"/>
    </source>
</evidence>
<name>A0A972FBF0_9RHOO</name>
<dbReference type="GO" id="GO:0004134">
    <property type="term" value="F:4-alpha-glucanotransferase activity"/>
    <property type="evidence" value="ECO:0007669"/>
    <property type="project" value="UniProtKB-EC"/>
</dbReference>